<comment type="catalytic activity">
    <reaction evidence="8">
        <text>apo-[ACP] + CoA = holo-[ACP] + adenosine 3',5'-bisphosphate + H(+)</text>
        <dbReference type="Rhea" id="RHEA:12068"/>
        <dbReference type="Rhea" id="RHEA-COMP:9685"/>
        <dbReference type="Rhea" id="RHEA-COMP:9690"/>
        <dbReference type="ChEBI" id="CHEBI:15378"/>
        <dbReference type="ChEBI" id="CHEBI:29999"/>
        <dbReference type="ChEBI" id="CHEBI:57287"/>
        <dbReference type="ChEBI" id="CHEBI:58343"/>
        <dbReference type="ChEBI" id="CHEBI:64479"/>
        <dbReference type="EC" id="2.7.8.7"/>
    </reaction>
</comment>
<dbReference type="GO" id="GO:0008897">
    <property type="term" value="F:holo-[acyl-carrier-protein] synthase activity"/>
    <property type="evidence" value="ECO:0007669"/>
    <property type="project" value="UniProtKB-UniRule"/>
</dbReference>
<keyword evidence="3 8" id="KW-0479">Metal-binding</keyword>
<evidence type="ECO:0000256" key="3">
    <source>
        <dbReference type="ARBA" id="ARBA00022723"/>
    </source>
</evidence>
<comment type="subcellular location">
    <subcellularLocation>
        <location evidence="8">Cytoplasm</location>
    </subcellularLocation>
</comment>
<dbReference type="NCBIfam" id="TIGR00556">
    <property type="entry name" value="pantethn_trn"/>
    <property type="match status" value="1"/>
</dbReference>
<dbReference type="Pfam" id="PF01648">
    <property type="entry name" value="ACPS"/>
    <property type="match status" value="1"/>
</dbReference>
<keyword evidence="8" id="KW-0963">Cytoplasm</keyword>
<feature type="binding site" evidence="8">
    <location>
        <position position="7"/>
    </location>
    <ligand>
        <name>Mg(2+)</name>
        <dbReference type="ChEBI" id="CHEBI:18420"/>
    </ligand>
</feature>
<dbReference type="NCBIfam" id="TIGR00516">
    <property type="entry name" value="acpS"/>
    <property type="match status" value="1"/>
</dbReference>
<dbReference type="GO" id="GO:0000287">
    <property type="term" value="F:magnesium ion binding"/>
    <property type="evidence" value="ECO:0007669"/>
    <property type="project" value="UniProtKB-UniRule"/>
</dbReference>
<dbReference type="InterPro" id="IPR002582">
    <property type="entry name" value="ACPS"/>
</dbReference>
<sequence>MIGLGTDVVDIDRFRTVLERTPALRARLFTDGEREVADQRRDPVPALAVRFAAKEAVMKVLGVGLGAIDWHDVEVVREPSGRPRLRVTGRAAALADAAGVTTWHLSLSHSDLVAQAVAAAE</sequence>
<keyword evidence="4 8" id="KW-0276">Fatty acid metabolism</keyword>
<comment type="similarity">
    <text evidence="8">Belongs to the P-Pant transferase superfamily. AcpS family.</text>
</comment>
<dbReference type="RefSeq" id="WP_272736155.1">
    <property type="nucleotide sequence ID" value="NZ_CP116942.1"/>
</dbReference>
<dbReference type="InterPro" id="IPR008278">
    <property type="entry name" value="4-PPantetheinyl_Trfase_dom"/>
</dbReference>
<dbReference type="Proteomes" id="UP001216390">
    <property type="component" value="Chromosome"/>
</dbReference>
<keyword evidence="2 8" id="KW-0808">Transferase</keyword>
<comment type="cofactor">
    <cofactor evidence="8">
        <name>Mg(2+)</name>
        <dbReference type="ChEBI" id="CHEBI:18420"/>
    </cofactor>
</comment>
<dbReference type="AlphaFoldDB" id="A0AAE9YD64"/>
<dbReference type="InterPro" id="IPR037143">
    <property type="entry name" value="4-PPantetheinyl_Trfase_dom_sf"/>
</dbReference>
<name>A0AAE9YD64_9ACTN</name>
<keyword evidence="5 8" id="KW-0460">Magnesium</keyword>
<dbReference type="EMBL" id="CP116942">
    <property type="protein sequence ID" value="WCO66632.1"/>
    <property type="molecule type" value="Genomic_DNA"/>
</dbReference>
<feature type="binding site" evidence="8">
    <location>
        <position position="55"/>
    </location>
    <ligand>
        <name>Mg(2+)</name>
        <dbReference type="ChEBI" id="CHEBI:18420"/>
    </ligand>
</feature>
<proteinExistence type="inferred from homology"/>
<evidence type="ECO:0000256" key="5">
    <source>
        <dbReference type="ARBA" id="ARBA00022842"/>
    </source>
</evidence>
<dbReference type="HAMAP" id="MF_00101">
    <property type="entry name" value="AcpS"/>
    <property type="match status" value="1"/>
</dbReference>
<evidence type="ECO:0000256" key="6">
    <source>
        <dbReference type="ARBA" id="ARBA00023098"/>
    </source>
</evidence>
<dbReference type="KEGG" id="ima:PO878_19220"/>
<accession>A0AAE9YD64</accession>
<organism evidence="10 11">
    <name type="scientific">Iamia majanohamensis</name>
    <dbReference type="NCBI Taxonomy" id="467976"/>
    <lineage>
        <taxon>Bacteria</taxon>
        <taxon>Bacillati</taxon>
        <taxon>Actinomycetota</taxon>
        <taxon>Acidimicrobiia</taxon>
        <taxon>Acidimicrobiales</taxon>
        <taxon>Iamiaceae</taxon>
        <taxon>Iamia</taxon>
    </lineage>
</organism>
<dbReference type="GO" id="GO:0006633">
    <property type="term" value="P:fatty acid biosynthetic process"/>
    <property type="evidence" value="ECO:0007669"/>
    <property type="project" value="UniProtKB-UniRule"/>
</dbReference>
<evidence type="ECO:0000313" key="10">
    <source>
        <dbReference type="EMBL" id="WCO66632.1"/>
    </source>
</evidence>
<comment type="function">
    <text evidence="8">Transfers the 4'-phosphopantetheine moiety from coenzyme A to a Ser of acyl-carrier-protein.</text>
</comment>
<keyword evidence="1 8" id="KW-0444">Lipid biosynthesis</keyword>
<feature type="domain" description="4'-phosphopantetheinyl transferase" evidence="9">
    <location>
        <begin position="3"/>
        <end position="106"/>
    </location>
</feature>
<dbReference type="Gene3D" id="3.90.470.20">
    <property type="entry name" value="4'-phosphopantetheinyl transferase domain"/>
    <property type="match status" value="1"/>
</dbReference>
<evidence type="ECO:0000256" key="2">
    <source>
        <dbReference type="ARBA" id="ARBA00022679"/>
    </source>
</evidence>
<gene>
    <name evidence="8" type="primary">acpS</name>
    <name evidence="10" type="ORF">PO878_19220</name>
</gene>
<keyword evidence="6 8" id="KW-0443">Lipid metabolism</keyword>
<dbReference type="InterPro" id="IPR004568">
    <property type="entry name" value="Ppantetheine-prot_Trfase_dom"/>
</dbReference>
<evidence type="ECO:0000256" key="1">
    <source>
        <dbReference type="ARBA" id="ARBA00022516"/>
    </source>
</evidence>
<dbReference type="NCBIfam" id="NF000832">
    <property type="entry name" value="PRK00070.3-2"/>
    <property type="match status" value="1"/>
</dbReference>
<evidence type="ECO:0000256" key="8">
    <source>
        <dbReference type="HAMAP-Rule" id="MF_00101"/>
    </source>
</evidence>
<protein>
    <recommendedName>
        <fullName evidence="8">Holo-[acyl-carrier-protein] synthase</fullName>
        <shortName evidence="8">Holo-ACP synthase</shortName>
        <ecNumber evidence="8">2.7.8.7</ecNumber>
    </recommendedName>
    <alternativeName>
        <fullName evidence="8">4'-phosphopantetheinyl transferase AcpS</fullName>
    </alternativeName>
</protein>
<keyword evidence="11" id="KW-1185">Reference proteome</keyword>
<evidence type="ECO:0000259" key="9">
    <source>
        <dbReference type="Pfam" id="PF01648"/>
    </source>
</evidence>
<dbReference type="GO" id="GO:0005737">
    <property type="term" value="C:cytoplasm"/>
    <property type="evidence" value="ECO:0007669"/>
    <property type="project" value="UniProtKB-SubCell"/>
</dbReference>
<evidence type="ECO:0000256" key="7">
    <source>
        <dbReference type="ARBA" id="ARBA00023160"/>
    </source>
</evidence>
<dbReference type="EC" id="2.7.8.7" evidence="8"/>
<evidence type="ECO:0000256" key="4">
    <source>
        <dbReference type="ARBA" id="ARBA00022832"/>
    </source>
</evidence>
<keyword evidence="7 8" id="KW-0275">Fatty acid biosynthesis</keyword>
<evidence type="ECO:0000313" key="11">
    <source>
        <dbReference type="Proteomes" id="UP001216390"/>
    </source>
</evidence>
<dbReference type="SUPFAM" id="SSF56214">
    <property type="entry name" value="4'-phosphopantetheinyl transferase"/>
    <property type="match status" value="1"/>
</dbReference>
<reference evidence="10" key="1">
    <citation type="submission" date="2023-01" db="EMBL/GenBank/DDBJ databases">
        <title>The diversity of Class Acidimicrobiia in South China Sea sediment environments and the proposal of Iamia marina sp. nov., a novel species of the genus Iamia.</title>
        <authorList>
            <person name="He Y."/>
            <person name="Tian X."/>
        </authorList>
    </citation>
    <scope>NUCLEOTIDE SEQUENCE</scope>
    <source>
        <strain evidence="10">DSM 19957</strain>
    </source>
</reference>